<keyword evidence="3" id="KW-1185">Reference proteome</keyword>
<organism evidence="2 3">
    <name type="scientific">Dreissena polymorpha</name>
    <name type="common">Zebra mussel</name>
    <name type="synonym">Mytilus polymorpha</name>
    <dbReference type="NCBI Taxonomy" id="45954"/>
    <lineage>
        <taxon>Eukaryota</taxon>
        <taxon>Metazoa</taxon>
        <taxon>Spiralia</taxon>
        <taxon>Lophotrochozoa</taxon>
        <taxon>Mollusca</taxon>
        <taxon>Bivalvia</taxon>
        <taxon>Autobranchia</taxon>
        <taxon>Heteroconchia</taxon>
        <taxon>Euheterodonta</taxon>
        <taxon>Imparidentia</taxon>
        <taxon>Neoheterodontei</taxon>
        <taxon>Myida</taxon>
        <taxon>Dreissenoidea</taxon>
        <taxon>Dreissenidae</taxon>
        <taxon>Dreissena</taxon>
    </lineage>
</organism>
<proteinExistence type="predicted"/>
<dbReference type="AlphaFoldDB" id="A0A9D4K361"/>
<evidence type="ECO:0000313" key="3">
    <source>
        <dbReference type="Proteomes" id="UP000828390"/>
    </source>
</evidence>
<dbReference type="EMBL" id="JAIWYP010000004">
    <property type="protein sequence ID" value="KAH3831648.1"/>
    <property type="molecule type" value="Genomic_DNA"/>
</dbReference>
<protein>
    <submittedName>
        <fullName evidence="2">Uncharacterized protein</fullName>
    </submittedName>
</protein>
<comment type="caution">
    <text evidence="2">The sequence shown here is derived from an EMBL/GenBank/DDBJ whole genome shotgun (WGS) entry which is preliminary data.</text>
</comment>
<keyword evidence="1" id="KW-0472">Membrane</keyword>
<evidence type="ECO:0000256" key="1">
    <source>
        <dbReference type="SAM" id="Phobius"/>
    </source>
</evidence>
<feature type="transmembrane region" description="Helical" evidence="1">
    <location>
        <begin position="20"/>
        <end position="39"/>
    </location>
</feature>
<keyword evidence="1" id="KW-0812">Transmembrane</keyword>
<evidence type="ECO:0000313" key="2">
    <source>
        <dbReference type="EMBL" id="KAH3831648.1"/>
    </source>
</evidence>
<sequence length="67" mass="7738">MVLVTDFDQCQTKWHPPCGHYPVITLFIITVITVHRLTLTCPVTDLRSDIPVTCQTKQKQKQKIFVI</sequence>
<keyword evidence="1" id="KW-1133">Transmembrane helix</keyword>
<name>A0A9D4K361_DREPO</name>
<accession>A0A9D4K361</accession>
<dbReference type="Proteomes" id="UP000828390">
    <property type="component" value="Unassembled WGS sequence"/>
</dbReference>
<gene>
    <name evidence="2" type="ORF">DPMN_104918</name>
</gene>
<reference evidence="2" key="1">
    <citation type="journal article" date="2019" name="bioRxiv">
        <title>The Genome of the Zebra Mussel, Dreissena polymorpha: A Resource for Invasive Species Research.</title>
        <authorList>
            <person name="McCartney M.A."/>
            <person name="Auch B."/>
            <person name="Kono T."/>
            <person name="Mallez S."/>
            <person name="Zhang Y."/>
            <person name="Obille A."/>
            <person name="Becker A."/>
            <person name="Abrahante J.E."/>
            <person name="Garbe J."/>
            <person name="Badalamenti J.P."/>
            <person name="Herman A."/>
            <person name="Mangelson H."/>
            <person name="Liachko I."/>
            <person name="Sullivan S."/>
            <person name="Sone E.D."/>
            <person name="Koren S."/>
            <person name="Silverstein K.A.T."/>
            <person name="Beckman K.B."/>
            <person name="Gohl D.M."/>
        </authorList>
    </citation>
    <scope>NUCLEOTIDE SEQUENCE</scope>
    <source>
        <strain evidence="2">Duluth1</strain>
        <tissue evidence="2">Whole animal</tissue>
    </source>
</reference>
<reference evidence="2" key="2">
    <citation type="submission" date="2020-11" db="EMBL/GenBank/DDBJ databases">
        <authorList>
            <person name="McCartney M.A."/>
            <person name="Auch B."/>
            <person name="Kono T."/>
            <person name="Mallez S."/>
            <person name="Becker A."/>
            <person name="Gohl D.M."/>
            <person name="Silverstein K.A.T."/>
            <person name="Koren S."/>
            <person name="Bechman K.B."/>
            <person name="Herman A."/>
            <person name="Abrahante J.E."/>
            <person name="Garbe J."/>
        </authorList>
    </citation>
    <scope>NUCLEOTIDE SEQUENCE</scope>
    <source>
        <strain evidence="2">Duluth1</strain>
        <tissue evidence="2">Whole animal</tissue>
    </source>
</reference>